<dbReference type="GO" id="GO:0007052">
    <property type="term" value="P:mitotic spindle organization"/>
    <property type="evidence" value="ECO:0007669"/>
    <property type="project" value="TreeGrafter"/>
</dbReference>
<protein>
    <recommendedName>
        <fullName evidence="3">Dynactin subunit 6</fullName>
    </recommendedName>
</protein>
<dbReference type="PANTHER" id="PTHR13072:SF0">
    <property type="entry name" value="DYNACTIN SUBUNIT 6"/>
    <property type="match status" value="1"/>
</dbReference>
<dbReference type="Proteomes" id="UP000794436">
    <property type="component" value="Unassembled WGS sequence"/>
</dbReference>
<proteinExistence type="inferred from homology"/>
<dbReference type="PANTHER" id="PTHR13072">
    <property type="entry name" value="DYNACTIN 6"/>
    <property type="match status" value="1"/>
</dbReference>
<dbReference type="InterPro" id="IPR001451">
    <property type="entry name" value="Hexapep"/>
</dbReference>
<dbReference type="GO" id="GO:0070840">
    <property type="term" value="F:dynein complex binding"/>
    <property type="evidence" value="ECO:0007669"/>
    <property type="project" value="TreeGrafter"/>
</dbReference>
<comment type="subcellular location">
    <subcellularLocation>
        <location evidence="1">Cytoplasm</location>
        <location evidence="1">Cytoskeleton</location>
    </subcellularLocation>
</comment>
<comment type="function">
    <text evidence="6">Part of the dynactin complex that activates the molecular motor dynein for ultra-processive transport along microtubules.</text>
</comment>
<evidence type="ECO:0000256" key="6">
    <source>
        <dbReference type="ARBA" id="ARBA00034687"/>
    </source>
</evidence>
<dbReference type="AlphaFoldDB" id="A0A8K1FSN4"/>
<gene>
    <name evidence="7" type="ORF">Poli38472_006196</name>
</gene>
<dbReference type="Gene3D" id="2.160.10.10">
    <property type="entry name" value="Hexapeptide repeat proteins"/>
    <property type="match status" value="1"/>
</dbReference>
<evidence type="ECO:0000256" key="2">
    <source>
        <dbReference type="ARBA" id="ARBA00007719"/>
    </source>
</evidence>
<accession>A0A8K1FSN4</accession>
<evidence type="ECO:0000313" key="8">
    <source>
        <dbReference type="Proteomes" id="UP000794436"/>
    </source>
</evidence>
<dbReference type="OrthoDB" id="2355at2759"/>
<dbReference type="EMBL" id="SPLM01000002">
    <property type="protein sequence ID" value="TMW68728.1"/>
    <property type="molecule type" value="Genomic_DNA"/>
</dbReference>
<evidence type="ECO:0000256" key="3">
    <source>
        <dbReference type="ARBA" id="ARBA00016573"/>
    </source>
</evidence>
<comment type="similarity">
    <text evidence="2">Belongs to the dynactin subunits 5/6 family. Dynactin subunit 6 subfamily.</text>
</comment>
<dbReference type="InterPro" id="IPR011004">
    <property type="entry name" value="Trimer_LpxA-like_sf"/>
</dbReference>
<evidence type="ECO:0000256" key="5">
    <source>
        <dbReference type="ARBA" id="ARBA00023212"/>
    </source>
</evidence>
<dbReference type="SUPFAM" id="SSF51161">
    <property type="entry name" value="Trimeric LpxA-like enzymes"/>
    <property type="match status" value="1"/>
</dbReference>
<name>A0A8K1FSN4_PYTOL</name>
<evidence type="ECO:0000256" key="1">
    <source>
        <dbReference type="ARBA" id="ARBA00004245"/>
    </source>
</evidence>
<keyword evidence="4" id="KW-0963">Cytoplasm</keyword>
<evidence type="ECO:0000313" key="7">
    <source>
        <dbReference type="EMBL" id="TMW68728.1"/>
    </source>
</evidence>
<organism evidence="7 8">
    <name type="scientific">Pythium oligandrum</name>
    <name type="common">Mycoparasitic fungus</name>
    <dbReference type="NCBI Taxonomy" id="41045"/>
    <lineage>
        <taxon>Eukaryota</taxon>
        <taxon>Sar</taxon>
        <taxon>Stramenopiles</taxon>
        <taxon>Oomycota</taxon>
        <taxon>Peronosporomycetes</taxon>
        <taxon>Pythiales</taxon>
        <taxon>Pythiaceae</taxon>
        <taxon>Pythium</taxon>
    </lineage>
</organism>
<sequence>MATMTKDVHVGLHAAVCEEAELQGSISFGAQVIVHPNAAVVALTAPVTIGDRSILEDHVRIEHADATQLGENSAVVMQIGSDNLFESGCVIRSTSIGNGNWFEPKAETHAGSVIGNGCLIGSGVVIARNEVIPDNTIVVCIQDAADGMARRVTRAQKDYLLKARETLTQKYVDTFLDTKSPYALAKNHRLLPVFPQP</sequence>
<dbReference type="InterPro" id="IPR027777">
    <property type="entry name" value="DCTN6"/>
</dbReference>
<dbReference type="GO" id="GO:0005869">
    <property type="term" value="C:dynactin complex"/>
    <property type="evidence" value="ECO:0007669"/>
    <property type="project" value="InterPro"/>
</dbReference>
<dbReference type="Pfam" id="PF00132">
    <property type="entry name" value="Hexapep"/>
    <property type="match status" value="1"/>
</dbReference>
<comment type="caution">
    <text evidence="7">The sequence shown here is derived from an EMBL/GenBank/DDBJ whole genome shotgun (WGS) entry which is preliminary data.</text>
</comment>
<keyword evidence="5" id="KW-0206">Cytoskeleton</keyword>
<evidence type="ECO:0000256" key="4">
    <source>
        <dbReference type="ARBA" id="ARBA00022490"/>
    </source>
</evidence>
<reference evidence="7" key="1">
    <citation type="submission" date="2019-03" db="EMBL/GenBank/DDBJ databases">
        <title>Long read genome sequence of the mycoparasitic Pythium oligandrum ATCC 38472 isolated from sugarbeet rhizosphere.</title>
        <authorList>
            <person name="Gaulin E."/>
        </authorList>
    </citation>
    <scope>NUCLEOTIDE SEQUENCE</scope>
    <source>
        <strain evidence="7">ATCC 38472_TT</strain>
    </source>
</reference>
<keyword evidence="8" id="KW-1185">Reference proteome</keyword>